<dbReference type="EMBL" id="LR796187">
    <property type="protein sequence ID" value="CAB4125472.1"/>
    <property type="molecule type" value="Genomic_DNA"/>
</dbReference>
<evidence type="ECO:0000313" key="2">
    <source>
        <dbReference type="EMBL" id="CAB4125472.1"/>
    </source>
</evidence>
<feature type="transmembrane region" description="Helical" evidence="1">
    <location>
        <begin position="63"/>
        <end position="88"/>
    </location>
</feature>
<keyword evidence="1" id="KW-0812">Transmembrane</keyword>
<reference evidence="2" key="1">
    <citation type="submission" date="2020-04" db="EMBL/GenBank/DDBJ databases">
        <authorList>
            <person name="Chiriac C."/>
            <person name="Salcher M."/>
            <person name="Ghai R."/>
            <person name="Kavagutti S V."/>
        </authorList>
    </citation>
    <scope>NUCLEOTIDE SEQUENCE</scope>
</reference>
<organism evidence="2">
    <name type="scientific">uncultured Caudovirales phage</name>
    <dbReference type="NCBI Taxonomy" id="2100421"/>
    <lineage>
        <taxon>Viruses</taxon>
        <taxon>Duplodnaviria</taxon>
        <taxon>Heunggongvirae</taxon>
        <taxon>Uroviricota</taxon>
        <taxon>Caudoviricetes</taxon>
        <taxon>Peduoviridae</taxon>
        <taxon>Maltschvirus</taxon>
        <taxon>Maltschvirus maltsch</taxon>
    </lineage>
</organism>
<protein>
    <submittedName>
        <fullName evidence="2">Bacteriophage phiKZ, Orf197</fullName>
    </submittedName>
</protein>
<accession>A0A6J5KVS8</accession>
<proteinExistence type="predicted"/>
<feature type="transmembrane region" description="Helical" evidence="1">
    <location>
        <begin position="9"/>
        <end position="29"/>
    </location>
</feature>
<keyword evidence="1" id="KW-0472">Membrane</keyword>
<keyword evidence="1" id="KW-1133">Transmembrane helix</keyword>
<name>A0A6J5KVS8_9CAUD</name>
<dbReference type="EMBL" id="LR798231">
    <property type="protein sequence ID" value="CAB5208455.1"/>
    <property type="molecule type" value="Genomic_DNA"/>
</dbReference>
<evidence type="ECO:0000256" key="1">
    <source>
        <dbReference type="SAM" id="Phobius"/>
    </source>
</evidence>
<feature type="transmembrane region" description="Helical" evidence="1">
    <location>
        <begin position="109"/>
        <end position="131"/>
    </location>
</feature>
<sequence>MSTDTNKELIMFDSILVLLALLFVKHWYIDFVNQSQEEVDGKGIYGNPAGLMHSIKHGVATGLIMMLFVFNFEVAVILGFVDFVLHYHIDWAKMNINKRWHYTIEQKPFWIWLGADQLAHSLTYIFLVWILI</sequence>
<dbReference type="InterPro" id="IPR021737">
    <property type="entry name" value="Phage_phiKZ_Orf197"/>
</dbReference>
<gene>
    <name evidence="3" type="ORF">UFOVP181_29</name>
    <name evidence="2" type="ORF">UFOVP57_134</name>
</gene>
<evidence type="ECO:0000313" key="3">
    <source>
        <dbReference type="EMBL" id="CAB5208455.1"/>
    </source>
</evidence>
<dbReference type="Pfam" id="PF11750">
    <property type="entry name" value="DUF3307"/>
    <property type="match status" value="1"/>
</dbReference>